<comment type="caution">
    <text evidence="10">The sequence shown here is derived from an EMBL/GenBank/DDBJ whole genome shotgun (WGS) entry which is preliminary data.</text>
</comment>
<feature type="signal peptide" evidence="8">
    <location>
        <begin position="1"/>
        <end position="21"/>
    </location>
</feature>
<evidence type="ECO:0000256" key="1">
    <source>
        <dbReference type="ARBA" id="ARBA00005184"/>
    </source>
</evidence>
<dbReference type="SUPFAM" id="SSF51126">
    <property type="entry name" value="Pectin lyase-like"/>
    <property type="match status" value="1"/>
</dbReference>
<organism evidence="10 11">
    <name type="scientific">Collybiopsis confluens</name>
    <dbReference type="NCBI Taxonomy" id="2823264"/>
    <lineage>
        <taxon>Eukaryota</taxon>
        <taxon>Fungi</taxon>
        <taxon>Dikarya</taxon>
        <taxon>Basidiomycota</taxon>
        <taxon>Agaricomycotina</taxon>
        <taxon>Agaricomycetes</taxon>
        <taxon>Agaricomycetidae</taxon>
        <taxon>Agaricales</taxon>
        <taxon>Marasmiineae</taxon>
        <taxon>Omphalotaceae</taxon>
        <taxon>Collybiopsis</taxon>
    </lineage>
</organism>
<comment type="pathway">
    <text evidence="1 8">Glycan metabolism; pectin degradation; 2-dehydro-3-deoxy-D-gluconate from pectin: step 1/5.</text>
</comment>
<keyword evidence="11" id="KW-1185">Reference proteome</keyword>
<reference evidence="10 11" key="1">
    <citation type="journal article" date="2020" name="ISME J.">
        <title>Uncovering the hidden diversity of litter-decomposition mechanisms in mushroom-forming fungi.</title>
        <authorList>
            <person name="Floudas D."/>
            <person name="Bentzer J."/>
            <person name="Ahren D."/>
            <person name="Johansson T."/>
            <person name="Persson P."/>
            <person name="Tunlid A."/>
        </authorList>
    </citation>
    <scope>NUCLEOTIDE SEQUENCE [LARGE SCALE GENOMIC DNA]</scope>
    <source>
        <strain evidence="10 11">CBS 406.79</strain>
    </source>
</reference>
<comment type="similarity">
    <text evidence="2">Belongs to the pectinesterase family.</text>
</comment>
<dbReference type="AlphaFoldDB" id="A0A8H5HXI2"/>
<dbReference type="PANTHER" id="PTHR31321">
    <property type="entry name" value="ACYL-COA THIOESTER HYDROLASE YBHC-RELATED"/>
    <property type="match status" value="1"/>
</dbReference>
<gene>
    <name evidence="10" type="ORF">D9757_003100</name>
</gene>
<keyword evidence="5 8" id="KW-0063">Aspartyl esterase</keyword>
<dbReference type="GO" id="GO:0042545">
    <property type="term" value="P:cell wall modification"/>
    <property type="evidence" value="ECO:0007669"/>
    <property type="project" value="UniProtKB-UniRule"/>
</dbReference>
<dbReference type="InterPro" id="IPR033131">
    <property type="entry name" value="Pectinesterase_Asp_AS"/>
</dbReference>
<accession>A0A8H5HXI2</accession>
<name>A0A8H5HXI2_9AGAR</name>
<dbReference type="GO" id="GO:0030599">
    <property type="term" value="F:pectinesterase activity"/>
    <property type="evidence" value="ECO:0007669"/>
    <property type="project" value="UniProtKB-UniRule"/>
</dbReference>
<keyword evidence="8" id="KW-0732">Signal</keyword>
<evidence type="ECO:0000256" key="3">
    <source>
        <dbReference type="ARBA" id="ARBA00013229"/>
    </source>
</evidence>
<evidence type="ECO:0000256" key="6">
    <source>
        <dbReference type="ARBA" id="ARBA00047928"/>
    </source>
</evidence>
<dbReference type="PANTHER" id="PTHR31321:SF57">
    <property type="entry name" value="PECTINESTERASE 53-RELATED"/>
    <property type="match status" value="1"/>
</dbReference>
<dbReference type="InterPro" id="IPR012334">
    <property type="entry name" value="Pectin_lyas_fold"/>
</dbReference>
<comment type="function">
    <text evidence="8">Involved in maceration and soft-rotting of plant tissue.</text>
</comment>
<dbReference type="GO" id="GO:0005576">
    <property type="term" value="C:extracellular region"/>
    <property type="evidence" value="ECO:0007669"/>
    <property type="project" value="UniProtKB-SubCell"/>
</dbReference>
<proteinExistence type="inferred from homology"/>
<protein>
    <recommendedName>
        <fullName evidence="3 8">Pectinesterase</fullName>
        <ecNumber evidence="3 8">3.1.1.11</ecNumber>
    </recommendedName>
</protein>
<dbReference type="InterPro" id="IPR011050">
    <property type="entry name" value="Pectin_lyase_fold/virulence"/>
</dbReference>
<keyword evidence="8" id="KW-0964">Secreted</keyword>
<dbReference type="PROSITE" id="PS00503">
    <property type="entry name" value="PECTINESTERASE_2"/>
    <property type="match status" value="1"/>
</dbReference>
<feature type="active site" evidence="7">
    <location>
        <position position="188"/>
    </location>
</feature>
<dbReference type="Proteomes" id="UP000518752">
    <property type="component" value="Unassembled WGS sequence"/>
</dbReference>
<keyword evidence="4 8" id="KW-0378">Hydrolase</keyword>
<evidence type="ECO:0000256" key="2">
    <source>
        <dbReference type="ARBA" id="ARBA00008891"/>
    </source>
</evidence>
<dbReference type="EC" id="3.1.1.11" evidence="3 8"/>
<evidence type="ECO:0000256" key="4">
    <source>
        <dbReference type="ARBA" id="ARBA00022801"/>
    </source>
</evidence>
<dbReference type="EMBL" id="JAACJN010000011">
    <property type="protein sequence ID" value="KAF5391166.1"/>
    <property type="molecule type" value="Genomic_DNA"/>
</dbReference>
<feature type="chain" id="PRO_5034254709" description="Pectinesterase" evidence="8">
    <location>
        <begin position="22"/>
        <end position="345"/>
    </location>
</feature>
<feature type="domain" description="Pectinesterase catalytic" evidence="9">
    <location>
        <begin position="39"/>
        <end position="322"/>
    </location>
</feature>
<dbReference type="OrthoDB" id="2019149at2759"/>
<keyword evidence="8" id="KW-0961">Cell wall biogenesis/degradation</keyword>
<dbReference type="InterPro" id="IPR000070">
    <property type="entry name" value="Pectinesterase_cat"/>
</dbReference>
<evidence type="ECO:0000256" key="7">
    <source>
        <dbReference type="PROSITE-ProRule" id="PRU10040"/>
    </source>
</evidence>
<dbReference type="Pfam" id="PF01095">
    <property type="entry name" value="Pectinesterase"/>
    <property type="match status" value="1"/>
</dbReference>
<sequence>MHYETLLTYIVPVLLIKIALAASRTSPPPEAIVVRQGTTTAGEFSTVNEALLSIPDDTSNQTLFLFPGIYFEQVHITRTGAVTASGQIYGYTLDTTSYVQNQVAITFNASATSIGDDASGTLRIRKTNFSMYNMNVTNTFLGSQAVAISQFGNQVGLYGCAFIGFQDTLYANAGSQVYLQGYIEGAVDFIFGSHGLAYFGGNVIAVKAPGYITANGRDSDSDPGSYVFNQNTVILAPDAAAGTSGAFYLGRPWVVSSTVFPFKHHDSRKKMVHRVIFKNTVLEATPNPALWSLWDGEADSVDHVTFADSNTTGSGAADLDRAEGYNISTAVGQNWESWVDMDYFV</sequence>
<evidence type="ECO:0000259" key="9">
    <source>
        <dbReference type="Pfam" id="PF01095"/>
    </source>
</evidence>
<comment type="catalytic activity">
    <reaction evidence="6 8">
        <text>[(1-&gt;4)-alpha-D-galacturonosyl methyl ester](n) + n H2O = [(1-&gt;4)-alpha-D-galacturonosyl](n) + n methanol + n H(+)</text>
        <dbReference type="Rhea" id="RHEA:22380"/>
        <dbReference type="Rhea" id="RHEA-COMP:14570"/>
        <dbReference type="Rhea" id="RHEA-COMP:14573"/>
        <dbReference type="ChEBI" id="CHEBI:15377"/>
        <dbReference type="ChEBI" id="CHEBI:15378"/>
        <dbReference type="ChEBI" id="CHEBI:17790"/>
        <dbReference type="ChEBI" id="CHEBI:140522"/>
        <dbReference type="ChEBI" id="CHEBI:140523"/>
        <dbReference type="EC" id="3.1.1.11"/>
    </reaction>
</comment>
<dbReference type="Gene3D" id="2.160.20.10">
    <property type="entry name" value="Single-stranded right-handed beta-helix, Pectin lyase-like"/>
    <property type="match status" value="1"/>
</dbReference>
<evidence type="ECO:0000313" key="10">
    <source>
        <dbReference type="EMBL" id="KAF5391166.1"/>
    </source>
</evidence>
<evidence type="ECO:0000313" key="11">
    <source>
        <dbReference type="Proteomes" id="UP000518752"/>
    </source>
</evidence>
<dbReference type="GO" id="GO:0045490">
    <property type="term" value="P:pectin catabolic process"/>
    <property type="evidence" value="ECO:0007669"/>
    <property type="project" value="UniProtKB-UniRule"/>
</dbReference>
<evidence type="ECO:0000256" key="8">
    <source>
        <dbReference type="RuleBase" id="RU000589"/>
    </source>
</evidence>
<dbReference type="UniPathway" id="UPA00545">
    <property type="reaction ID" value="UER00823"/>
</dbReference>
<evidence type="ECO:0000256" key="5">
    <source>
        <dbReference type="ARBA" id="ARBA00023085"/>
    </source>
</evidence>
<comment type="subcellular location">
    <subcellularLocation>
        <location evidence="8">Secreted</location>
    </subcellularLocation>
</comment>